<reference evidence="14" key="1">
    <citation type="submission" date="2023-04" db="EMBL/GenBank/DDBJ databases">
        <authorList>
            <person name="Vijverberg K."/>
            <person name="Xiong W."/>
            <person name="Schranz E."/>
        </authorList>
    </citation>
    <scope>NUCLEOTIDE SEQUENCE</scope>
</reference>
<dbReference type="GO" id="GO:0051707">
    <property type="term" value="P:response to other organism"/>
    <property type="evidence" value="ECO:0007669"/>
    <property type="project" value="UniProtKB-ARBA"/>
</dbReference>
<evidence type="ECO:0000313" key="14">
    <source>
        <dbReference type="EMBL" id="CAI9297100.1"/>
    </source>
</evidence>
<feature type="domain" description="Leucine-rich repeat-containing N-terminal plant-type" evidence="12">
    <location>
        <begin position="54"/>
        <end position="90"/>
    </location>
</feature>
<dbReference type="Pfam" id="PF23598">
    <property type="entry name" value="LRR_14"/>
    <property type="match status" value="1"/>
</dbReference>
<evidence type="ECO:0008006" key="16">
    <source>
        <dbReference type="Google" id="ProtNLM"/>
    </source>
</evidence>
<evidence type="ECO:0000256" key="5">
    <source>
        <dbReference type="ARBA" id="ARBA00022692"/>
    </source>
</evidence>
<evidence type="ECO:0000256" key="2">
    <source>
        <dbReference type="ARBA" id="ARBA00009592"/>
    </source>
</evidence>
<dbReference type="Gene3D" id="3.80.10.10">
    <property type="entry name" value="Ribonuclease Inhibitor"/>
    <property type="match status" value="4"/>
</dbReference>
<evidence type="ECO:0000256" key="11">
    <source>
        <dbReference type="SAM" id="Phobius"/>
    </source>
</evidence>
<comment type="subcellular location">
    <subcellularLocation>
        <location evidence="1">Cell membrane</location>
        <topology evidence="1">Single-pass type I membrane protein</topology>
    </subcellularLocation>
</comment>
<dbReference type="InterPro" id="IPR001611">
    <property type="entry name" value="Leu-rich_rpt"/>
</dbReference>
<organism evidence="14 15">
    <name type="scientific">Lactuca saligna</name>
    <name type="common">Willowleaf lettuce</name>
    <dbReference type="NCBI Taxonomy" id="75948"/>
    <lineage>
        <taxon>Eukaryota</taxon>
        <taxon>Viridiplantae</taxon>
        <taxon>Streptophyta</taxon>
        <taxon>Embryophyta</taxon>
        <taxon>Tracheophyta</taxon>
        <taxon>Spermatophyta</taxon>
        <taxon>Magnoliopsida</taxon>
        <taxon>eudicotyledons</taxon>
        <taxon>Gunneridae</taxon>
        <taxon>Pentapetalae</taxon>
        <taxon>asterids</taxon>
        <taxon>campanulids</taxon>
        <taxon>Asterales</taxon>
        <taxon>Asteraceae</taxon>
        <taxon>Cichorioideae</taxon>
        <taxon>Cichorieae</taxon>
        <taxon>Lactucinae</taxon>
        <taxon>Lactuca</taxon>
    </lineage>
</organism>
<dbReference type="SMART" id="SM00369">
    <property type="entry name" value="LRR_TYP"/>
    <property type="match status" value="10"/>
</dbReference>
<evidence type="ECO:0000259" key="12">
    <source>
        <dbReference type="Pfam" id="PF08263"/>
    </source>
</evidence>
<accession>A0AA36EKU8</accession>
<evidence type="ECO:0000256" key="8">
    <source>
        <dbReference type="ARBA" id="ARBA00022989"/>
    </source>
</evidence>
<dbReference type="SUPFAM" id="SSF52058">
    <property type="entry name" value="L domain-like"/>
    <property type="match status" value="3"/>
</dbReference>
<dbReference type="GO" id="GO:0006952">
    <property type="term" value="P:defense response"/>
    <property type="evidence" value="ECO:0007669"/>
    <property type="project" value="UniProtKB-ARBA"/>
</dbReference>
<dbReference type="FunFam" id="3.80.10.10:FF:000095">
    <property type="entry name" value="LRR receptor-like serine/threonine-protein kinase GSO1"/>
    <property type="match status" value="1"/>
</dbReference>
<gene>
    <name evidence="14" type="ORF">LSALG_LOCUS35935</name>
</gene>
<keyword evidence="6" id="KW-0732">Signal</keyword>
<dbReference type="PANTHER" id="PTHR48063">
    <property type="entry name" value="LRR RECEPTOR-LIKE KINASE"/>
    <property type="match status" value="1"/>
</dbReference>
<comment type="similarity">
    <text evidence="2">Belongs to the RLP family.</text>
</comment>
<keyword evidence="9 11" id="KW-0472">Membrane</keyword>
<keyword evidence="3" id="KW-1003">Cell membrane</keyword>
<keyword evidence="5 11" id="KW-0812">Transmembrane</keyword>
<dbReference type="Pfam" id="PF00560">
    <property type="entry name" value="LRR_1"/>
    <property type="match status" value="12"/>
</dbReference>
<name>A0AA36EKU8_LACSI</name>
<evidence type="ECO:0000256" key="7">
    <source>
        <dbReference type="ARBA" id="ARBA00022737"/>
    </source>
</evidence>
<proteinExistence type="inferred from homology"/>
<dbReference type="InterPro" id="IPR032675">
    <property type="entry name" value="LRR_dom_sf"/>
</dbReference>
<evidence type="ECO:0000256" key="10">
    <source>
        <dbReference type="ARBA" id="ARBA00023180"/>
    </source>
</evidence>
<feature type="domain" description="Disease resistance R13L4/SHOC-2-like LRR" evidence="13">
    <location>
        <begin position="275"/>
        <end position="492"/>
    </location>
</feature>
<keyword evidence="10" id="KW-0325">Glycoprotein</keyword>
<evidence type="ECO:0000256" key="6">
    <source>
        <dbReference type="ARBA" id="ARBA00022729"/>
    </source>
</evidence>
<evidence type="ECO:0000256" key="1">
    <source>
        <dbReference type="ARBA" id="ARBA00004251"/>
    </source>
</evidence>
<dbReference type="InterPro" id="IPR046956">
    <property type="entry name" value="RLP23-like"/>
</dbReference>
<keyword evidence="15" id="KW-1185">Reference proteome</keyword>
<dbReference type="InterPro" id="IPR055414">
    <property type="entry name" value="LRR_R13L4/SHOC2-like"/>
</dbReference>
<evidence type="ECO:0000256" key="9">
    <source>
        <dbReference type="ARBA" id="ARBA00023136"/>
    </source>
</evidence>
<dbReference type="AlphaFoldDB" id="A0AA36EKU8"/>
<dbReference type="PANTHER" id="PTHR48063:SF106">
    <property type="entry name" value="LEUCINE-RICH REPEAT DOMAIN, L DOMAIN-LIKE PROTEIN-RELATED"/>
    <property type="match status" value="1"/>
</dbReference>
<dbReference type="FunFam" id="3.80.10.10:FF:000111">
    <property type="entry name" value="LRR receptor-like serine/threonine-protein kinase ERECTA"/>
    <property type="match status" value="1"/>
</dbReference>
<sequence length="914" mass="102592">MLMASCGSDYVDRWLEGRWKRRRGDKEDRWCATVASATYSCLGVGNVSVICFEKERLALLNFKHSVEDPYGLLSSWVGNECCQWGGIQCDVVTGNVEHLYLETDDYYYLTGNKVSSSLAELRHLKYLDLSGNYFQGSRIPEFIGSLKQLRYLNLSDAGFEGPLPSLLQNMTSLTFLSLSGFNHSLTWNFPNLLSMIPSLSQLHWSGCGCHNTYLSSPLLNFTTLSNIQHLNLGNNPLGEIFPSFLTNMSSLRILDLSYTMLNSSLPIMPKLLELHLSGNELKQIEDVGVWRQCHLKQLSVTDNEFGRIPETLGRLANLRHLDLSENGLTGSIPESLSRLRFLEVLYLSQNHLTGLVPEFLDLDLHSNLLDGTIPVSIGQLAKLRHLFISNNSLEGVVTEAHFANLSMLKYLYTYSNTKMTFNVSRGWIPPFQLKTLYLSSCNIGNGFPQWLRHQRKLKSLELSNATLSGPLPTWLQKMPIISWLDLSHNKLSGSLTNLPNARNGHVYKPLLLLQYNLFNGSIPRSLCRRTDLQGLDLSRNMLRGKIPNCVGNLRSLITIRLSSNQLSGVIPSTISLISLLVWLNLNNNSFTGEVPQELGNLQGLEVLDLGYNKFCGNIPNWIGKNLKSLVFLRLHKNNFTGRIPQSLCKSSNLQVLDLPYNNLTGTIPRCVGNVNGMVVSHRMNESYFDLYDDKNVIQVMKGVDLEYTTTWDIVYNMDLSSNKLEGEIPVELSALSMLVGLNLSNNHLRGGIPESIGKMMNLETLDFSKNELSGRIPSSMAALNFLSHLNLSHNNFSGQIPTGNQLQTLTDPSIYSGNKGLCGPPLPNTCSNHKDPTTTTSKKKHKAAEQTRVWLFYVDIMSGFATGFWGVIGVLLFKKQWRQKLFMFAEEMVDKIYVVVMVRVAKIKRGREAA</sequence>
<keyword evidence="8 11" id="KW-1133">Transmembrane helix</keyword>
<dbReference type="EMBL" id="OX465084">
    <property type="protein sequence ID" value="CAI9297100.1"/>
    <property type="molecule type" value="Genomic_DNA"/>
</dbReference>
<evidence type="ECO:0000313" key="15">
    <source>
        <dbReference type="Proteomes" id="UP001177003"/>
    </source>
</evidence>
<evidence type="ECO:0000256" key="4">
    <source>
        <dbReference type="ARBA" id="ARBA00022614"/>
    </source>
</evidence>
<keyword evidence="4" id="KW-0433">Leucine-rich repeat</keyword>
<dbReference type="Proteomes" id="UP001177003">
    <property type="component" value="Chromosome 8"/>
</dbReference>
<dbReference type="Pfam" id="PF08263">
    <property type="entry name" value="LRRNT_2"/>
    <property type="match status" value="1"/>
</dbReference>
<evidence type="ECO:0000259" key="13">
    <source>
        <dbReference type="Pfam" id="PF23598"/>
    </source>
</evidence>
<evidence type="ECO:0000256" key="3">
    <source>
        <dbReference type="ARBA" id="ARBA00022475"/>
    </source>
</evidence>
<protein>
    <recommendedName>
        <fullName evidence="16">Leucine-rich repeat-containing N-terminal plant-type domain-containing protein</fullName>
    </recommendedName>
</protein>
<dbReference type="InterPro" id="IPR003591">
    <property type="entry name" value="Leu-rich_rpt_typical-subtyp"/>
</dbReference>
<dbReference type="PROSITE" id="PS51450">
    <property type="entry name" value="LRR"/>
    <property type="match status" value="2"/>
</dbReference>
<feature type="transmembrane region" description="Helical" evidence="11">
    <location>
        <begin position="854"/>
        <end position="877"/>
    </location>
</feature>
<keyword evidence="7" id="KW-0677">Repeat</keyword>
<dbReference type="FunFam" id="3.80.10.10:FF:000129">
    <property type="entry name" value="Leucine-rich repeat receptor-like kinase"/>
    <property type="match status" value="1"/>
</dbReference>
<dbReference type="GO" id="GO:0005886">
    <property type="term" value="C:plasma membrane"/>
    <property type="evidence" value="ECO:0007669"/>
    <property type="project" value="UniProtKB-SubCell"/>
</dbReference>
<dbReference type="InterPro" id="IPR013210">
    <property type="entry name" value="LRR_N_plant-typ"/>
</dbReference>